<dbReference type="AlphaFoldDB" id="A0A0M8K826"/>
<keyword evidence="1" id="KW-0812">Transmembrane</keyword>
<dbReference type="EMBL" id="BBZA01000073">
    <property type="protein sequence ID" value="GAP62662.1"/>
    <property type="molecule type" value="Genomic_DNA"/>
</dbReference>
<dbReference type="Proteomes" id="UP000050502">
    <property type="component" value="Unassembled WGS sequence"/>
</dbReference>
<keyword evidence="4" id="KW-1185">Reference proteome</keyword>
<feature type="transmembrane region" description="Helical" evidence="1">
    <location>
        <begin position="44"/>
        <end position="64"/>
    </location>
</feature>
<keyword evidence="1" id="KW-1133">Transmembrane helix</keyword>
<protein>
    <submittedName>
        <fullName evidence="2">Uncharacterized protein</fullName>
    </submittedName>
</protein>
<accession>A0A0M8K826</accession>
<reference evidence="3 5" key="2">
    <citation type="submission" date="2015-07" db="EMBL/GenBank/DDBJ databases">
        <title>Whole genome sequence of Ardenticatena maritima DSM 23922.</title>
        <authorList>
            <person name="Hemp J."/>
            <person name="Ward L.M."/>
            <person name="Pace L.A."/>
            <person name="Fischer W.W."/>
        </authorList>
    </citation>
    <scope>NUCLEOTIDE SEQUENCE [LARGE SCALE GENOMIC DNA]</scope>
    <source>
        <strain evidence="3 5">110S</strain>
    </source>
</reference>
<evidence type="ECO:0000256" key="1">
    <source>
        <dbReference type="SAM" id="Phobius"/>
    </source>
</evidence>
<evidence type="ECO:0000313" key="4">
    <source>
        <dbReference type="Proteomes" id="UP000037784"/>
    </source>
</evidence>
<feature type="transmembrane region" description="Helical" evidence="1">
    <location>
        <begin position="236"/>
        <end position="254"/>
    </location>
</feature>
<proteinExistence type="predicted"/>
<reference evidence="4" key="3">
    <citation type="submission" date="2015-08" db="EMBL/GenBank/DDBJ databases">
        <title>Draft Genome Sequence of a Heterotrophic Facultative Anaerobic Bacterium Ardenticatena maritima Strain 110S.</title>
        <authorList>
            <person name="Kawaichi S."/>
            <person name="Yoshida T."/>
            <person name="Sako Y."/>
            <person name="Nakamura R."/>
        </authorList>
    </citation>
    <scope>NUCLEOTIDE SEQUENCE [LARGE SCALE GENOMIC DNA]</scope>
    <source>
        <strain evidence="4">110S</strain>
    </source>
</reference>
<organism evidence="2 4">
    <name type="scientific">Ardenticatena maritima</name>
    <dbReference type="NCBI Taxonomy" id="872965"/>
    <lineage>
        <taxon>Bacteria</taxon>
        <taxon>Bacillati</taxon>
        <taxon>Chloroflexota</taxon>
        <taxon>Ardenticatenia</taxon>
        <taxon>Ardenticatenales</taxon>
        <taxon>Ardenticatenaceae</taxon>
        <taxon>Ardenticatena</taxon>
    </lineage>
</organism>
<dbReference type="RefSeq" id="WP_054492565.1">
    <property type="nucleotide sequence ID" value="NZ_BBZA01000073.1"/>
</dbReference>
<dbReference type="OrthoDB" id="162956at2"/>
<keyword evidence="1" id="KW-0472">Membrane</keyword>
<sequence length="257" mass="29416">MNGLLAFGLVFLLMLFLFLALDRATTRAILTFFYLLTNSERAAYYLYALVLLPGTLLHETSHWFMAKLMRVPTSGFSLIPRFENGQLVMGHVLVRKSDPIRSALVGLAPLFVGTVVVVTIATRIFGMTWPFLFFEETITWRDMLALFWQEVHRIQSVPDAPLWFYILFSVSNAMVPSESDRVEWRRAFFWVALFTFLLIFGLRGPNVPAFLLWLLVSLGWYLIFAFSITILVDVPILLLFNIGILIVGGLRGRFSFS</sequence>
<evidence type="ECO:0000313" key="3">
    <source>
        <dbReference type="EMBL" id="KPL87079.1"/>
    </source>
</evidence>
<feature type="transmembrane region" description="Helical" evidence="1">
    <location>
        <begin position="103"/>
        <end position="125"/>
    </location>
</feature>
<feature type="transmembrane region" description="Helical" evidence="1">
    <location>
        <begin position="209"/>
        <end position="230"/>
    </location>
</feature>
<evidence type="ECO:0000313" key="2">
    <source>
        <dbReference type="EMBL" id="GAP62662.1"/>
    </source>
</evidence>
<dbReference type="Proteomes" id="UP000037784">
    <property type="component" value="Unassembled WGS sequence"/>
</dbReference>
<comment type="caution">
    <text evidence="2">The sequence shown here is derived from an EMBL/GenBank/DDBJ whole genome shotgun (WGS) entry which is preliminary data.</text>
</comment>
<dbReference type="STRING" id="872965.SE16_10980"/>
<dbReference type="EMBL" id="LGKN01000006">
    <property type="protein sequence ID" value="KPL87079.1"/>
    <property type="molecule type" value="Genomic_DNA"/>
</dbReference>
<feature type="transmembrane region" description="Helical" evidence="1">
    <location>
        <begin position="184"/>
        <end position="202"/>
    </location>
</feature>
<reference evidence="2" key="1">
    <citation type="journal article" date="2015" name="Genome Announc.">
        <title>Draft Genome Sequence of a Heterotrophic Facultative Anaerobic Thermophilic Bacterium, Ardenticatena maritima Strain 110ST.</title>
        <authorList>
            <person name="Kawaichi S."/>
            <person name="Yoshida T."/>
            <person name="Sako Y."/>
            <person name="Nakamura R."/>
        </authorList>
    </citation>
    <scope>NUCLEOTIDE SEQUENCE [LARGE SCALE GENOMIC DNA]</scope>
    <source>
        <strain evidence="2">110S</strain>
    </source>
</reference>
<evidence type="ECO:0000313" key="5">
    <source>
        <dbReference type="Proteomes" id="UP000050502"/>
    </source>
</evidence>
<gene>
    <name evidence="2" type="ORF">ARMA_1085</name>
    <name evidence="3" type="ORF">SE16_10980</name>
</gene>
<name>A0A0M8K826_9CHLR</name>